<keyword evidence="6" id="KW-0539">Nucleus</keyword>
<dbReference type="STRING" id="1182544.W9WBI3"/>
<reference evidence="9 10" key="1">
    <citation type="submission" date="2013-03" db="EMBL/GenBank/DDBJ databases">
        <title>The Genome Sequence of Cladophialophora yegresii CBS 114405.</title>
        <authorList>
            <consortium name="The Broad Institute Genomics Platform"/>
            <person name="Cuomo C."/>
            <person name="de Hoog S."/>
            <person name="Gorbushina A."/>
            <person name="Walker B."/>
            <person name="Young S.K."/>
            <person name="Zeng Q."/>
            <person name="Gargeya S."/>
            <person name="Fitzgerald M."/>
            <person name="Haas B."/>
            <person name="Abouelleil A."/>
            <person name="Allen A.W."/>
            <person name="Alvarado L."/>
            <person name="Arachchi H.M."/>
            <person name="Berlin A.M."/>
            <person name="Chapman S.B."/>
            <person name="Gainer-Dewar J."/>
            <person name="Goldberg J."/>
            <person name="Griggs A."/>
            <person name="Gujja S."/>
            <person name="Hansen M."/>
            <person name="Howarth C."/>
            <person name="Imamovic A."/>
            <person name="Ireland A."/>
            <person name="Larimer J."/>
            <person name="McCowan C."/>
            <person name="Murphy C."/>
            <person name="Pearson M."/>
            <person name="Poon T.W."/>
            <person name="Priest M."/>
            <person name="Roberts A."/>
            <person name="Saif S."/>
            <person name="Shea T."/>
            <person name="Sisk P."/>
            <person name="Sykes S."/>
            <person name="Wortman J."/>
            <person name="Nusbaum C."/>
            <person name="Birren B."/>
        </authorList>
    </citation>
    <scope>NUCLEOTIDE SEQUENCE [LARGE SCALE GENOMIC DNA]</scope>
    <source>
        <strain evidence="9 10">CBS 114405</strain>
    </source>
</reference>
<evidence type="ECO:0000313" key="10">
    <source>
        <dbReference type="Proteomes" id="UP000019473"/>
    </source>
</evidence>
<dbReference type="EMBL" id="AMGW01000001">
    <property type="protein sequence ID" value="EXJ65472.1"/>
    <property type="molecule type" value="Genomic_DNA"/>
</dbReference>
<dbReference type="PANTHER" id="PTHR31313:SF81">
    <property type="entry name" value="TY1 ENHANCER ACTIVATOR"/>
    <property type="match status" value="1"/>
</dbReference>
<dbReference type="GO" id="GO:0003677">
    <property type="term" value="F:DNA binding"/>
    <property type="evidence" value="ECO:0007669"/>
    <property type="project" value="UniProtKB-KW"/>
</dbReference>
<dbReference type="PANTHER" id="PTHR31313">
    <property type="entry name" value="TY1 ENHANCER ACTIVATOR"/>
    <property type="match status" value="1"/>
</dbReference>
<dbReference type="Proteomes" id="UP000019473">
    <property type="component" value="Unassembled WGS sequence"/>
</dbReference>
<keyword evidence="5" id="KW-0804">Transcription</keyword>
<protein>
    <recommendedName>
        <fullName evidence="8">Xylanolytic transcriptional activator regulatory domain-containing protein</fullName>
    </recommendedName>
</protein>
<organism evidence="9 10">
    <name type="scientific">Cladophialophora yegresii CBS 114405</name>
    <dbReference type="NCBI Taxonomy" id="1182544"/>
    <lineage>
        <taxon>Eukaryota</taxon>
        <taxon>Fungi</taxon>
        <taxon>Dikarya</taxon>
        <taxon>Ascomycota</taxon>
        <taxon>Pezizomycotina</taxon>
        <taxon>Eurotiomycetes</taxon>
        <taxon>Chaetothyriomycetidae</taxon>
        <taxon>Chaetothyriales</taxon>
        <taxon>Herpotrichiellaceae</taxon>
        <taxon>Cladophialophora</taxon>
    </lineage>
</organism>
<dbReference type="GO" id="GO:0006351">
    <property type="term" value="P:DNA-templated transcription"/>
    <property type="evidence" value="ECO:0007669"/>
    <property type="project" value="InterPro"/>
</dbReference>
<evidence type="ECO:0000256" key="4">
    <source>
        <dbReference type="ARBA" id="ARBA00023125"/>
    </source>
</evidence>
<evidence type="ECO:0000256" key="5">
    <source>
        <dbReference type="ARBA" id="ARBA00023163"/>
    </source>
</evidence>
<dbReference type="VEuPathDB" id="FungiDB:A1O7_01813"/>
<dbReference type="OrthoDB" id="2154091at2759"/>
<evidence type="ECO:0000259" key="8">
    <source>
        <dbReference type="SMART" id="SM00906"/>
    </source>
</evidence>
<dbReference type="RefSeq" id="XP_007754039.1">
    <property type="nucleotide sequence ID" value="XM_007755849.1"/>
</dbReference>
<feature type="domain" description="Xylanolytic transcriptional activator regulatory" evidence="8">
    <location>
        <begin position="255"/>
        <end position="334"/>
    </location>
</feature>
<proteinExistence type="predicted"/>
<dbReference type="GeneID" id="19176424"/>
<evidence type="ECO:0000256" key="1">
    <source>
        <dbReference type="ARBA" id="ARBA00022723"/>
    </source>
</evidence>
<dbReference type="InterPro" id="IPR007219">
    <property type="entry name" value="XnlR_reg_dom"/>
</dbReference>
<evidence type="ECO:0000256" key="6">
    <source>
        <dbReference type="ARBA" id="ARBA00023242"/>
    </source>
</evidence>
<keyword evidence="10" id="KW-1185">Reference proteome</keyword>
<keyword evidence="1" id="KW-0479">Metal-binding</keyword>
<sequence>MAPRCYCSGASCTNRWRSNTTAKTQIEQLQARITQLEAALEQSRAQNGAPLPASQDLPPAAISNNTPTPLFTGPQNNNIISRLCQRQWQLNSDAEGQYKFFRPTSSLHLTESVSLSVLGAWEESPVTDDALTIDDIDDETQSHLLDLYWHYQHTSLQIFHKQTFLNARAARHPKYVSKTLLYCIFACGARVSPRPAIKAMVLPEGDDDLDDNQPHLIAMITKHMEEELKRPRITTIQALLLLSFIYCALGQDTKGWLLTGHACMLAIDLGIHKNLVTPTGAPAPSPEELVTRQLTYWGCMMFDRFWALYLGRPACLKADGSSLDCAPWVELEDPWEARMARAWATLVKTTGDICEALNSEGCTLERLEQLDGQLQSWHDNLDESNRYRKDTSPSVVTMHLQYAAGKILLHQPNAKFGSRFTDLDSRSSDSRRQCVHYATEVARYLQDYRLKHGDGSSLLGIALHCIATAVTTLIASIAERGSDKRALELYSLKICVRTLSEMEKSYLVARRVRKITQLIIRVCHLEKEYQSSHDLPTPVSTDQHDCPDPQIDGGATMQDPSLTGSSMFAQAAMTSYSPFSFDELMPLSAQMDIFHTFDTEMETGQRAFSGAFG</sequence>
<keyword evidence="3" id="KW-0805">Transcription regulation</keyword>
<dbReference type="Pfam" id="PF04082">
    <property type="entry name" value="Fungal_trans"/>
    <property type="match status" value="1"/>
</dbReference>
<comment type="caution">
    <text evidence="9">The sequence shown here is derived from an EMBL/GenBank/DDBJ whole genome shotgun (WGS) entry which is preliminary data.</text>
</comment>
<dbReference type="eggNOG" id="ENOG502QU3W">
    <property type="taxonomic scope" value="Eukaryota"/>
</dbReference>
<dbReference type="InterPro" id="IPR051615">
    <property type="entry name" value="Transcr_Regulatory_Elem"/>
</dbReference>
<keyword evidence="7" id="KW-0175">Coiled coil</keyword>
<evidence type="ECO:0000256" key="2">
    <source>
        <dbReference type="ARBA" id="ARBA00022833"/>
    </source>
</evidence>
<keyword evidence="2" id="KW-0862">Zinc</keyword>
<dbReference type="CDD" id="cd12148">
    <property type="entry name" value="fungal_TF_MHR"/>
    <property type="match status" value="1"/>
</dbReference>
<dbReference type="HOGENOM" id="CLU_019850_0_0_1"/>
<accession>W9WBI3</accession>
<dbReference type="SMART" id="SM00906">
    <property type="entry name" value="Fungal_trans"/>
    <property type="match status" value="1"/>
</dbReference>
<gene>
    <name evidence="9" type="ORF">A1O7_01813</name>
</gene>
<evidence type="ECO:0000256" key="3">
    <source>
        <dbReference type="ARBA" id="ARBA00023015"/>
    </source>
</evidence>
<keyword evidence="4" id="KW-0238">DNA-binding</keyword>
<name>W9WBI3_9EURO</name>
<dbReference type="AlphaFoldDB" id="W9WBI3"/>
<evidence type="ECO:0000313" key="9">
    <source>
        <dbReference type="EMBL" id="EXJ65472.1"/>
    </source>
</evidence>
<feature type="coiled-coil region" evidence="7">
    <location>
        <begin position="19"/>
        <end position="46"/>
    </location>
</feature>
<evidence type="ECO:0000256" key="7">
    <source>
        <dbReference type="SAM" id="Coils"/>
    </source>
</evidence>
<dbReference type="GO" id="GO:0008270">
    <property type="term" value="F:zinc ion binding"/>
    <property type="evidence" value="ECO:0007669"/>
    <property type="project" value="InterPro"/>
</dbReference>